<reference evidence="2" key="2">
    <citation type="submission" date="2015-06" db="UniProtKB">
        <authorList>
            <consortium name="EnsemblPlants"/>
        </authorList>
    </citation>
    <scope>IDENTIFICATION</scope>
</reference>
<feature type="region of interest" description="Disordered" evidence="1">
    <location>
        <begin position="1"/>
        <end position="55"/>
    </location>
</feature>
<name>A0A0E0NFS9_ORYRU</name>
<dbReference type="STRING" id="4529.A0A0E0NFS9"/>
<feature type="compositionally biased region" description="Low complexity" evidence="1">
    <location>
        <begin position="1"/>
        <end position="34"/>
    </location>
</feature>
<evidence type="ECO:0000313" key="2">
    <source>
        <dbReference type="EnsemblPlants" id="ORUFI02G19900.1"/>
    </source>
</evidence>
<dbReference type="AlphaFoldDB" id="A0A0E0NFS9"/>
<dbReference type="EnsemblPlants" id="ORUFI02G19900.1">
    <property type="protein sequence ID" value="ORUFI02G19900.1"/>
    <property type="gene ID" value="ORUFI02G19900"/>
</dbReference>
<dbReference type="Proteomes" id="UP000008022">
    <property type="component" value="Unassembled WGS sequence"/>
</dbReference>
<dbReference type="Gramene" id="ORUFI02G19900.1">
    <property type="protein sequence ID" value="ORUFI02G19900.1"/>
    <property type="gene ID" value="ORUFI02G19900"/>
</dbReference>
<sequence length="130" mass="14246">MVNPSTSPAPAAYPLPTTSTSPPSASLTNPTSNPMTPAISMPPPALTTTPPTAPGLSGQQLWLRKLCFGIVNVVTIKVKIISTLKRNCDGRVFGRNSDDYWCWVCRWDCDWHRWISCLFIVGSLFACSFN</sequence>
<evidence type="ECO:0000256" key="1">
    <source>
        <dbReference type="SAM" id="MobiDB-lite"/>
    </source>
</evidence>
<evidence type="ECO:0000313" key="3">
    <source>
        <dbReference type="Proteomes" id="UP000008022"/>
    </source>
</evidence>
<organism evidence="2 3">
    <name type="scientific">Oryza rufipogon</name>
    <name type="common">Brownbeard rice</name>
    <name type="synonym">Asian wild rice</name>
    <dbReference type="NCBI Taxonomy" id="4529"/>
    <lineage>
        <taxon>Eukaryota</taxon>
        <taxon>Viridiplantae</taxon>
        <taxon>Streptophyta</taxon>
        <taxon>Embryophyta</taxon>
        <taxon>Tracheophyta</taxon>
        <taxon>Spermatophyta</taxon>
        <taxon>Magnoliopsida</taxon>
        <taxon>Liliopsida</taxon>
        <taxon>Poales</taxon>
        <taxon>Poaceae</taxon>
        <taxon>BOP clade</taxon>
        <taxon>Oryzoideae</taxon>
        <taxon>Oryzeae</taxon>
        <taxon>Oryzinae</taxon>
        <taxon>Oryza</taxon>
    </lineage>
</organism>
<proteinExistence type="predicted"/>
<reference evidence="3" key="1">
    <citation type="submission" date="2013-06" db="EMBL/GenBank/DDBJ databases">
        <authorList>
            <person name="Zhao Q."/>
        </authorList>
    </citation>
    <scope>NUCLEOTIDE SEQUENCE</scope>
    <source>
        <strain evidence="3">cv. W1943</strain>
    </source>
</reference>
<dbReference type="HOGENOM" id="CLU_1941533_0_0_1"/>
<protein>
    <submittedName>
        <fullName evidence="2">Uncharacterized protein</fullName>
    </submittedName>
</protein>
<accession>A0A0E0NFS9</accession>
<keyword evidence="3" id="KW-1185">Reference proteome</keyword>